<dbReference type="InterPro" id="IPR002575">
    <property type="entry name" value="Aminoglycoside_PTrfase"/>
</dbReference>
<comment type="similarity">
    <text evidence="2">Belongs to the TsaE family.</text>
</comment>
<evidence type="ECO:0000256" key="3">
    <source>
        <dbReference type="ARBA" id="ARBA00019010"/>
    </source>
</evidence>
<dbReference type="PANTHER" id="PTHR33540:SF2">
    <property type="entry name" value="TRNA THREONYLCARBAMOYLADENOSINE BIOSYNTHESIS PROTEIN TSAE"/>
    <property type="match status" value="1"/>
</dbReference>
<dbReference type="Gene3D" id="3.30.200.20">
    <property type="entry name" value="Phosphorylase Kinase, domain 1"/>
    <property type="match status" value="1"/>
</dbReference>
<keyword evidence="9" id="KW-0460">Magnesium</keyword>
<dbReference type="SUPFAM" id="SSF52540">
    <property type="entry name" value="P-loop containing nucleoside triphosphate hydrolases"/>
    <property type="match status" value="1"/>
</dbReference>
<organism evidence="12 13">
    <name type="scientific">Xaviernesmea rhizosphaerae</name>
    <dbReference type="NCBI Taxonomy" id="1672749"/>
    <lineage>
        <taxon>Bacteria</taxon>
        <taxon>Pseudomonadati</taxon>
        <taxon>Pseudomonadota</taxon>
        <taxon>Alphaproteobacteria</taxon>
        <taxon>Hyphomicrobiales</taxon>
        <taxon>Rhizobiaceae</taxon>
        <taxon>Rhizobium/Agrobacterium group</taxon>
        <taxon>Xaviernesmea</taxon>
    </lineage>
</organism>
<keyword evidence="7" id="KW-0547">Nucleotide-binding</keyword>
<dbReference type="InterPro" id="IPR027417">
    <property type="entry name" value="P-loop_NTPase"/>
</dbReference>
<comment type="caution">
    <text evidence="12">The sequence shown here is derived from an EMBL/GenBank/DDBJ whole genome shotgun (WGS) entry which is preliminary data.</text>
</comment>
<keyword evidence="13" id="KW-1185">Reference proteome</keyword>
<reference evidence="12 13" key="1">
    <citation type="journal article" date="2017" name="Antonie Van Leeuwenhoek">
        <title>Rhizobium rhizosphaerae sp. nov., a novel species isolated from rice rhizosphere.</title>
        <authorList>
            <person name="Zhao J.J."/>
            <person name="Zhang J."/>
            <person name="Zhang R.J."/>
            <person name="Zhang C.W."/>
            <person name="Yin H.Q."/>
            <person name="Zhang X.X."/>
        </authorList>
    </citation>
    <scope>NUCLEOTIDE SEQUENCE [LARGE SCALE GENOMIC DNA]</scope>
    <source>
        <strain evidence="12 13">RD15</strain>
    </source>
</reference>
<keyword evidence="6" id="KW-0479">Metal-binding</keyword>
<dbReference type="EMBL" id="MSPX01000009">
    <property type="protein sequence ID" value="OQP86170.1"/>
    <property type="molecule type" value="Genomic_DNA"/>
</dbReference>
<dbReference type="Gene3D" id="3.40.50.300">
    <property type="entry name" value="P-loop containing nucleotide triphosphate hydrolases"/>
    <property type="match status" value="1"/>
</dbReference>
<dbReference type="RefSeq" id="WP_081176382.1">
    <property type="nucleotide sequence ID" value="NZ_MSPX01000009.1"/>
</dbReference>
<feature type="domain" description="Aminoglycoside phosphotransferase" evidence="11">
    <location>
        <begin position="165"/>
        <end position="427"/>
    </location>
</feature>
<dbReference type="NCBIfam" id="TIGR00150">
    <property type="entry name" value="T6A_YjeE"/>
    <property type="match status" value="1"/>
</dbReference>
<evidence type="ECO:0000256" key="9">
    <source>
        <dbReference type="ARBA" id="ARBA00022842"/>
    </source>
</evidence>
<name>A0ABX3PDS8_9HYPH</name>
<dbReference type="InterPro" id="IPR011009">
    <property type="entry name" value="Kinase-like_dom_sf"/>
</dbReference>
<evidence type="ECO:0000313" key="12">
    <source>
        <dbReference type="EMBL" id="OQP86170.1"/>
    </source>
</evidence>
<evidence type="ECO:0000256" key="10">
    <source>
        <dbReference type="ARBA" id="ARBA00032441"/>
    </source>
</evidence>
<sequence length="504" mass="55826">MDIQLPDAEATAMLGEDLARALVTGDCLALSGDLGAGKTTLSRALIRALAEAPDLEVPSPTFTLVQTYDSRIPVAHFDLYRLADGSELEELGFDEALSEGICLVEWPDRASAELPVSRITLTLTHEGEGRLARFSGPQSALDRIGRSLDIRAFLDRAGWPKATRRFLTGDASVRAYERILRRGDADLILPDLILMDAPRRPRGAVVRDGKTYPELAHIAEDVTPFVAIDHWLRDAGFTAPAILAQDLEAGLLLLEDLGREGVIDASGQPIAERYLASAALLARLHRLQPPRDLPVAPGLVHTVPDFDRTAMAIETSLLIDWYLPEVRGTPATEAERADYEAIWNGLIDRLADGERHLLLRDFHSPNILWQAEREDVARVGLIDFQDAMIGPTAYDLAALAQDARVTIPPALRAEMIETYLAARRQDAGFDRERFLRDFHLMAAQRNCKLVGIWVRLKVRDGKPGYMQHMPRTMTYLREALAHPALQPLADWCRKAGLPLSDEKA</sequence>
<comment type="subcellular location">
    <subcellularLocation>
        <location evidence="1">Cytoplasm</location>
    </subcellularLocation>
</comment>
<dbReference type="SUPFAM" id="SSF56112">
    <property type="entry name" value="Protein kinase-like (PK-like)"/>
    <property type="match status" value="1"/>
</dbReference>
<keyword evidence="4" id="KW-0963">Cytoplasm</keyword>
<proteinExistence type="inferred from homology"/>
<accession>A0ABX3PDS8</accession>
<evidence type="ECO:0000259" key="11">
    <source>
        <dbReference type="Pfam" id="PF01636"/>
    </source>
</evidence>
<keyword evidence="5" id="KW-0819">tRNA processing</keyword>
<evidence type="ECO:0000256" key="6">
    <source>
        <dbReference type="ARBA" id="ARBA00022723"/>
    </source>
</evidence>
<evidence type="ECO:0000256" key="4">
    <source>
        <dbReference type="ARBA" id="ARBA00022490"/>
    </source>
</evidence>
<dbReference type="InterPro" id="IPR012180">
    <property type="entry name" value="Bifunc_ATPase/PTrfase"/>
</dbReference>
<evidence type="ECO:0000256" key="7">
    <source>
        <dbReference type="ARBA" id="ARBA00022741"/>
    </source>
</evidence>
<evidence type="ECO:0000256" key="8">
    <source>
        <dbReference type="ARBA" id="ARBA00022840"/>
    </source>
</evidence>
<gene>
    <name evidence="12" type="ORF">BTR14_12350</name>
</gene>
<protein>
    <recommendedName>
        <fullName evidence="3">tRNA threonylcarbamoyladenosine biosynthesis protein TsaE</fullName>
    </recommendedName>
    <alternativeName>
        <fullName evidence="10">t(6)A37 threonylcarbamoyladenosine biosynthesis protein TsaE</fullName>
    </alternativeName>
</protein>
<dbReference type="Proteomes" id="UP000192652">
    <property type="component" value="Unassembled WGS sequence"/>
</dbReference>
<dbReference type="InterPro" id="IPR003442">
    <property type="entry name" value="T6A_TsaE"/>
</dbReference>
<dbReference type="PANTHER" id="PTHR33540">
    <property type="entry name" value="TRNA THREONYLCARBAMOYLADENOSINE BIOSYNTHESIS PROTEIN TSAE"/>
    <property type="match status" value="1"/>
</dbReference>
<dbReference type="Gene3D" id="3.90.1200.10">
    <property type="match status" value="1"/>
</dbReference>
<dbReference type="Pfam" id="PF01636">
    <property type="entry name" value="APH"/>
    <property type="match status" value="1"/>
</dbReference>
<keyword evidence="8" id="KW-0067">ATP-binding</keyword>
<evidence type="ECO:0000256" key="5">
    <source>
        <dbReference type="ARBA" id="ARBA00022694"/>
    </source>
</evidence>
<evidence type="ECO:0000256" key="1">
    <source>
        <dbReference type="ARBA" id="ARBA00004496"/>
    </source>
</evidence>
<evidence type="ECO:0000256" key="2">
    <source>
        <dbReference type="ARBA" id="ARBA00007599"/>
    </source>
</evidence>
<evidence type="ECO:0000313" key="13">
    <source>
        <dbReference type="Proteomes" id="UP000192652"/>
    </source>
</evidence>
<dbReference type="PIRSF" id="PIRSF036599">
    <property type="entry name" value="AtpPhos"/>
    <property type="match status" value="1"/>
</dbReference>
<dbReference type="Pfam" id="PF02367">
    <property type="entry name" value="TsaE"/>
    <property type="match status" value="1"/>
</dbReference>